<name>A0ACC4AVF8_POPAL</name>
<keyword evidence="2" id="KW-1185">Reference proteome</keyword>
<sequence length="667" mass="75576">MEMSGNRSAISGAAFNARSSRLFARPLPQRLPLHRYVISSSSAGHLSDRQTSSASATDQSSHIKELINNFAPTLPKIHQDLVINFTSGAENKTASSGTPVVLPVVPPPPPIRNDAAAAGTDEITKHKRNAVEESEKCELRFGGYCHWRDEHRENMKDVMVKKLKDQLFVARAYYPSIAKLPSQEKLTHELKQNIQELERILSESSTDADLPPQIQKKLQKMENVISKAKTFPVDCNNVDKKLRQILDLTEEETNFHMKQSAFLYQLAVQTMPKGLHCLSMRLIVEYFNSSAHDKEFPLSERYSDPSLQHYVLFSTNVLAASVVINSTAVHARESGNLVFHVLTDGLNYYAMKLWFLRNTYKEAAVQVLNIENVTLKYYDKEVLKSMSLPVEYRVSFQTVNNPPASHLRTEYVSVFSHTHYLLPYIFEKLKRVVVLDDDVVVQRDLSDLWNLNMGRKVNGALQLCSVQLGQLRSYLGKNVFDKTSCAWMSGLNVIDLVRWRELDLTKTYWKLGQEVSKGTESAESVALSTSLLTFQDLVYPLDGAWALSGLGHDYGIDVQAIKKASVLHFNGQMKPWLEVGIPKYKHYWKRAFKKHECPDVCFLGAHSFSELRFLKKILGCNKVEPSDFLVNKWTGIFYLVSSKQKGMNTLEAPVVARRGERIGHCSE</sequence>
<dbReference type="Proteomes" id="UP000309997">
    <property type="component" value="Unassembled WGS sequence"/>
</dbReference>
<evidence type="ECO:0000313" key="1">
    <source>
        <dbReference type="EMBL" id="KAL3569974.1"/>
    </source>
</evidence>
<organism evidence="1 2">
    <name type="scientific">Populus alba</name>
    <name type="common">White poplar</name>
    <dbReference type="NCBI Taxonomy" id="43335"/>
    <lineage>
        <taxon>Eukaryota</taxon>
        <taxon>Viridiplantae</taxon>
        <taxon>Streptophyta</taxon>
        <taxon>Embryophyta</taxon>
        <taxon>Tracheophyta</taxon>
        <taxon>Spermatophyta</taxon>
        <taxon>Magnoliopsida</taxon>
        <taxon>eudicotyledons</taxon>
        <taxon>Gunneridae</taxon>
        <taxon>Pentapetalae</taxon>
        <taxon>rosids</taxon>
        <taxon>fabids</taxon>
        <taxon>Malpighiales</taxon>
        <taxon>Salicaceae</taxon>
        <taxon>Saliceae</taxon>
        <taxon>Populus</taxon>
    </lineage>
</organism>
<evidence type="ECO:0000313" key="2">
    <source>
        <dbReference type="Proteomes" id="UP000309997"/>
    </source>
</evidence>
<reference evidence="1 2" key="1">
    <citation type="journal article" date="2024" name="Plant Biotechnol. J.">
        <title>Genome and CRISPR/Cas9 system of a widespread forest tree (Populus alba) in the world.</title>
        <authorList>
            <person name="Liu Y.J."/>
            <person name="Jiang P.F."/>
            <person name="Han X.M."/>
            <person name="Li X.Y."/>
            <person name="Wang H.M."/>
            <person name="Wang Y.J."/>
            <person name="Wang X.X."/>
            <person name="Zeng Q.Y."/>
        </authorList>
    </citation>
    <scope>NUCLEOTIDE SEQUENCE [LARGE SCALE GENOMIC DNA]</scope>
    <source>
        <strain evidence="2">cv. PAL-ZL1</strain>
    </source>
</reference>
<proteinExistence type="predicted"/>
<gene>
    <name evidence="1" type="ORF">D5086_029864</name>
</gene>
<comment type="caution">
    <text evidence="1">The sequence shown here is derived from an EMBL/GenBank/DDBJ whole genome shotgun (WGS) entry which is preliminary data.</text>
</comment>
<dbReference type="EMBL" id="RCHU02000016">
    <property type="protein sequence ID" value="KAL3569974.1"/>
    <property type="molecule type" value="Genomic_DNA"/>
</dbReference>
<protein>
    <submittedName>
        <fullName evidence="1">Uncharacterized protein</fullName>
    </submittedName>
</protein>
<accession>A0ACC4AVF8</accession>